<accession>A0A2U1MW59</accession>
<dbReference type="EC" id="2.1.1.-" evidence="3"/>
<keyword evidence="1 3" id="KW-0489">Methyltransferase</keyword>
<comment type="subcellular location">
    <subcellularLocation>
        <location evidence="3">Membrane</location>
        <topology evidence="3">Single-pass type II membrane protein</topology>
    </subcellularLocation>
</comment>
<dbReference type="Proteomes" id="UP000245207">
    <property type="component" value="Unassembled WGS sequence"/>
</dbReference>
<dbReference type="GO" id="GO:0005802">
    <property type="term" value="C:trans-Golgi network"/>
    <property type="evidence" value="ECO:0007669"/>
    <property type="project" value="TreeGrafter"/>
</dbReference>
<name>A0A2U1MW59_ARTAN</name>
<evidence type="ECO:0000256" key="3">
    <source>
        <dbReference type="RuleBase" id="RU366043"/>
    </source>
</evidence>
<dbReference type="GO" id="GO:0016020">
    <property type="term" value="C:membrane"/>
    <property type="evidence" value="ECO:0007669"/>
    <property type="project" value="UniProtKB-SubCell"/>
</dbReference>
<keyword evidence="3" id="KW-0812">Transmembrane</keyword>
<dbReference type="STRING" id="35608.A0A2U1MW59"/>
<gene>
    <name evidence="4" type="ORF">CTI12_AA335480</name>
</gene>
<dbReference type="GO" id="GO:0008168">
    <property type="term" value="F:methyltransferase activity"/>
    <property type="evidence" value="ECO:0007669"/>
    <property type="project" value="UniProtKB-UniRule"/>
</dbReference>
<evidence type="ECO:0000256" key="1">
    <source>
        <dbReference type="ARBA" id="ARBA00022603"/>
    </source>
</evidence>
<dbReference type="GO" id="GO:0005768">
    <property type="term" value="C:endosome"/>
    <property type="evidence" value="ECO:0007669"/>
    <property type="project" value="TreeGrafter"/>
</dbReference>
<comment type="similarity">
    <text evidence="3">Belongs to the methyltransferase superfamily.</text>
</comment>
<dbReference type="Pfam" id="PF03141">
    <property type="entry name" value="Methyltransf_29"/>
    <property type="match status" value="1"/>
</dbReference>
<evidence type="ECO:0000313" key="5">
    <source>
        <dbReference type="Proteomes" id="UP000245207"/>
    </source>
</evidence>
<organism evidence="4 5">
    <name type="scientific">Artemisia annua</name>
    <name type="common">Sweet wormwood</name>
    <dbReference type="NCBI Taxonomy" id="35608"/>
    <lineage>
        <taxon>Eukaryota</taxon>
        <taxon>Viridiplantae</taxon>
        <taxon>Streptophyta</taxon>
        <taxon>Embryophyta</taxon>
        <taxon>Tracheophyta</taxon>
        <taxon>Spermatophyta</taxon>
        <taxon>Magnoliopsida</taxon>
        <taxon>eudicotyledons</taxon>
        <taxon>Gunneridae</taxon>
        <taxon>Pentapetalae</taxon>
        <taxon>asterids</taxon>
        <taxon>campanulids</taxon>
        <taxon>Asterales</taxon>
        <taxon>Asteraceae</taxon>
        <taxon>Asteroideae</taxon>
        <taxon>Anthemideae</taxon>
        <taxon>Artemisiinae</taxon>
        <taxon>Artemisia</taxon>
    </lineage>
</organism>
<dbReference type="PANTHER" id="PTHR10108:SF979">
    <property type="entry name" value="METHYLTRANSFERASE PMT11-RELATED"/>
    <property type="match status" value="1"/>
</dbReference>
<dbReference type="PANTHER" id="PTHR10108">
    <property type="entry name" value="SAM-DEPENDENT METHYLTRANSFERASE"/>
    <property type="match status" value="1"/>
</dbReference>
<keyword evidence="3 4" id="KW-0808">Transferase</keyword>
<keyword evidence="5" id="KW-1185">Reference proteome</keyword>
<dbReference type="OrthoDB" id="1686132at2759"/>
<keyword evidence="2 3" id="KW-0325">Glycoprotein</keyword>
<keyword evidence="3" id="KW-0735">Signal-anchor</keyword>
<dbReference type="GO" id="GO:0032259">
    <property type="term" value="P:methylation"/>
    <property type="evidence" value="ECO:0007669"/>
    <property type="project" value="UniProtKB-KW"/>
</dbReference>
<evidence type="ECO:0000256" key="2">
    <source>
        <dbReference type="ARBA" id="ARBA00023180"/>
    </source>
</evidence>
<dbReference type="InterPro" id="IPR004159">
    <property type="entry name" value="Put_SAM_MeTrfase"/>
</dbReference>
<protein>
    <recommendedName>
        <fullName evidence="3">Methyltransferase</fullName>
        <ecNumber evidence="3">2.1.1.-</ecNumber>
    </recommendedName>
</protein>
<dbReference type="EMBL" id="PKPP01004218">
    <property type="protein sequence ID" value="PWA65470.1"/>
    <property type="molecule type" value="Genomic_DNA"/>
</dbReference>
<sequence>MKELTLKSPFFIKTLGFAFVALAFFYLGKHWSDDTYQQLIFFSTNSASGVNVKAPSVSVSPNFNKTFDVVKSLINDTALPPVEVVAPPPPVAVQRLGVALVSTEKGERFERHCPEKDKGLSCLVPPPKGYKAPIPWPTSRDEALVSTEKCERFEAKTHKGLSCLDNRVISYIYRGTIVDEEL</sequence>
<evidence type="ECO:0000313" key="4">
    <source>
        <dbReference type="EMBL" id="PWA65470.1"/>
    </source>
</evidence>
<keyword evidence="3" id="KW-0472">Membrane</keyword>
<keyword evidence="3" id="KW-1133">Transmembrane helix</keyword>
<comment type="caution">
    <text evidence="4">The sequence shown here is derived from an EMBL/GenBank/DDBJ whole genome shotgun (WGS) entry which is preliminary data.</text>
</comment>
<feature type="transmembrane region" description="Helical" evidence="3">
    <location>
        <begin position="6"/>
        <end position="27"/>
    </location>
</feature>
<reference evidence="4 5" key="1">
    <citation type="journal article" date="2018" name="Mol. Plant">
        <title>The genome of Artemisia annua provides insight into the evolution of Asteraceae family and artemisinin biosynthesis.</title>
        <authorList>
            <person name="Shen Q."/>
            <person name="Zhang L."/>
            <person name="Liao Z."/>
            <person name="Wang S."/>
            <person name="Yan T."/>
            <person name="Shi P."/>
            <person name="Liu M."/>
            <person name="Fu X."/>
            <person name="Pan Q."/>
            <person name="Wang Y."/>
            <person name="Lv Z."/>
            <person name="Lu X."/>
            <person name="Zhang F."/>
            <person name="Jiang W."/>
            <person name="Ma Y."/>
            <person name="Chen M."/>
            <person name="Hao X."/>
            <person name="Li L."/>
            <person name="Tang Y."/>
            <person name="Lv G."/>
            <person name="Zhou Y."/>
            <person name="Sun X."/>
            <person name="Brodelius P.E."/>
            <person name="Rose J.K.C."/>
            <person name="Tang K."/>
        </authorList>
    </citation>
    <scope>NUCLEOTIDE SEQUENCE [LARGE SCALE GENOMIC DNA]</scope>
    <source>
        <strain evidence="5">cv. Huhao1</strain>
        <tissue evidence="4">Leaf</tissue>
    </source>
</reference>
<proteinExistence type="inferred from homology"/>
<dbReference type="AlphaFoldDB" id="A0A2U1MW59"/>